<dbReference type="Gene3D" id="3.30.10.10">
    <property type="entry name" value="Trypsin Inhibitor V, subunit A"/>
    <property type="match status" value="1"/>
</dbReference>
<protein>
    <submittedName>
        <fullName evidence="4">Proteinase inhibitor I13, potato inhibitor I</fullName>
    </submittedName>
</protein>
<dbReference type="STRING" id="210143.A0A1R3HT07"/>
<keyword evidence="3" id="KW-0722">Serine protease inhibitor</keyword>
<dbReference type="InterPro" id="IPR000864">
    <property type="entry name" value="Prot_inh_pot1"/>
</dbReference>
<name>A0A1R3HT07_COCAP</name>
<dbReference type="GO" id="GO:0004867">
    <property type="term" value="F:serine-type endopeptidase inhibitor activity"/>
    <property type="evidence" value="ECO:0007669"/>
    <property type="project" value="UniProtKB-KW"/>
</dbReference>
<dbReference type="OMA" id="CEDIICC"/>
<sequence>MSATWPPYPPCVSGTCEDIICCAHGHKVRWPELLGKSQQEATSTIRRENPEVTVEVLTPGRVGLPDFCCNRVYLPVDANNNVITIPTVG</sequence>
<accession>A0A1R3HT07</accession>
<evidence type="ECO:0000313" key="4">
    <source>
        <dbReference type="EMBL" id="OMO73384.1"/>
    </source>
</evidence>
<dbReference type="EMBL" id="AWWV01011220">
    <property type="protein sequence ID" value="OMO73384.1"/>
    <property type="molecule type" value="Genomic_DNA"/>
</dbReference>
<dbReference type="InterPro" id="IPR036354">
    <property type="entry name" value="Prot_inh_pot1_sf"/>
</dbReference>
<dbReference type="Gramene" id="OMO73384">
    <property type="protein sequence ID" value="OMO73384"/>
    <property type="gene ID" value="CCACVL1_17287"/>
</dbReference>
<reference evidence="4 5" key="1">
    <citation type="submission" date="2013-09" db="EMBL/GenBank/DDBJ databases">
        <title>Corchorus capsularis genome sequencing.</title>
        <authorList>
            <person name="Alam M."/>
            <person name="Haque M.S."/>
            <person name="Islam M.S."/>
            <person name="Emdad E.M."/>
            <person name="Islam M.M."/>
            <person name="Ahmed B."/>
            <person name="Halim A."/>
            <person name="Hossen Q.M.M."/>
            <person name="Hossain M.Z."/>
            <person name="Ahmed R."/>
            <person name="Khan M.M."/>
            <person name="Islam R."/>
            <person name="Rashid M.M."/>
            <person name="Khan S.A."/>
            <person name="Rahman M.S."/>
            <person name="Alam M."/>
        </authorList>
    </citation>
    <scope>NUCLEOTIDE SEQUENCE [LARGE SCALE GENOMIC DNA]</scope>
    <source>
        <strain evidence="5">cv. CVL-1</strain>
        <tissue evidence="4">Whole seedling</tissue>
    </source>
</reference>
<evidence type="ECO:0000313" key="5">
    <source>
        <dbReference type="Proteomes" id="UP000188268"/>
    </source>
</evidence>
<dbReference type="Pfam" id="PF00280">
    <property type="entry name" value="potato_inhibit"/>
    <property type="match status" value="1"/>
</dbReference>
<dbReference type="Proteomes" id="UP000188268">
    <property type="component" value="Unassembled WGS sequence"/>
</dbReference>
<dbReference type="SUPFAM" id="SSF54654">
    <property type="entry name" value="CI-2 family of serine protease inhibitors"/>
    <property type="match status" value="1"/>
</dbReference>
<organism evidence="4 5">
    <name type="scientific">Corchorus capsularis</name>
    <name type="common">Jute</name>
    <dbReference type="NCBI Taxonomy" id="210143"/>
    <lineage>
        <taxon>Eukaryota</taxon>
        <taxon>Viridiplantae</taxon>
        <taxon>Streptophyta</taxon>
        <taxon>Embryophyta</taxon>
        <taxon>Tracheophyta</taxon>
        <taxon>Spermatophyta</taxon>
        <taxon>Magnoliopsida</taxon>
        <taxon>eudicotyledons</taxon>
        <taxon>Gunneridae</taxon>
        <taxon>Pentapetalae</taxon>
        <taxon>rosids</taxon>
        <taxon>malvids</taxon>
        <taxon>Malvales</taxon>
        <taxon>Malvaceae</taxon>
        <taxon>Grewioideae</taxon>
        <taxon>Apeibeae</taxon>
        <taxon>Corchorus</taxon>
    </lineage>
</organism>
<comment type="caution">
    <text evidence="4">The sequence shown here is derived from an EMBL/GenBank/DDBJ whole genome shotgun (WGS) entry which is preliminary data.</text>
</comment>
<keyword evidence="5" id="KW-1185">Reference proteome</keyword>
<evidence type="ECO:0000256" key="3">
    <source>
        <dbReference type="ARBA" id="ARBA00022900"/>
    </source>
</evidence>
<dbReference type="OrthoDB" id="10013825at2759"/>
<gene>
    <name evidence="4" type="ORF">CCACVL1_17287</name>
</gene>
<dbReference type="AlphaFoldDB" id="A0A1R3HT07"/>
<dbReference type="PANTHER" id="PTHR33091">
    <property type="entry name" value="PROTEIN, PUTATIVE, EXPRESSED-RELATED"/>
    <property type="match status" value="1"/>
</dbReference>
<evidence type="ECO:0000256" key="2">
    <source>
        <dbReference type="ARBA" id="ARBA00022690"/>
    </source>
</evidence>
<proteinExistence type="inferred from homology"/>
<evidence type="ECO:0000256" key="1">
    <source>
        <dbReference type="ARBA" id="ARBA00008210"/>
    </source>
</evidence>
<comment type="similarity">
    <text evidence="1">Belongs to the protease inhibitor I13 (potato type I serine protease inhibitor) family.</text>
</comment>
<keyword evidence="2" id="KW-0646">Protease inhibitor</keyword>
<dbReference type="PANTHER" id="PTHR33091:SF44">
    <property type="entry name" value="SERINE PROTEASE INHIBITOR POTATO INHIBITOR I-TYPE FAMILY PROTEIN"/>
    <property type="match status" value="1"/>
</dbReference>
<dbReference type="GO" id="GO:0009611">
    <property type="term" value="P:response to wounding"/>
    <property type="evidence" value="ECO:0007669"/>
    <property type="project" value="InterPro"/>
</dbReference>